<dbReference type="AlphaFoldDB" id="A0A7I4YYR7"/>
<accession>A0A7I4YYR7</accession>
<reference evidence="3" key="1">
    <citation type="submission" date="2020-12" db="UniProtKB">
        <authorList>
            <consortium name="WormBaseParasite"/>
        </authorList>
    </citation>
    <scope>IDENTIFICATION</scope>
    <source>
        <strain evidence="3">MHco3</strain>
    </source>
</reference>
<keyword evidence="1" id="KW-0472">Membrane</keyword>
<feature type="transmembrane region" description="Helical" evidence="1">
    <location>
        <begin position="23"/>
        <end position="46"/>
    </location>
</feature>
<evidence type="ECO:0000313" key="2">
    <source>
        <dbReference type="Proteomes" id="UP000025227"/>
    </source>
</evidence>
<keyword evidence="2" id="KW-1185">Reference proteome</keyword>
<dbReference type="Proteomes" id="UP000025227">
    <property type="component" value="Unplaced"/>
</dbReference>
<sequence length="86" mass="10281">MDETRRLPFHSTRRNHPVYVHSTMLYCLQLSFLLVFSISVSVYNVLFCSSLQHIIRLFIIYSLHIFMLSLFLTSVSTFCFFLFFML</sequence>
<name>A0A7I4YYR7_HAECO</name>
<dbReference type="WBParaSite" id="HCON_00150520-00001">
    <property type="protein sequence ID" value="HCON_00150520-00001"/>
    <property type="gene ID" value="HCON_00150520"/>
</dbReference>
<evidence type="ECO:0000313" key="3">
    <source>
        <dbReference type="WBParaSite" id="HCON_00150520-00001"/>
    </source>
</evidence>
<protein>
    <submittedName>
        <fullName evidence="3">Ovule protein</fullName>
    </submittedName>
</protein>
<organism evidence="2 3">
    <name type="scientific">Haemonchus contortus</name>
    <name type="common">Barber pole worm</name>
    <dbReference type="NCBI Taxonomy" id="6289"/>
    <lineage>
        <taxon>Eukaryota</taxon>
        <taxon>Metazoa</taxon>
        <taxon>Ecdysozoa</taxon>
        <taxon>Nematoda</taxon>
        <taxon>Chromadorea</taxon>
        <taxon>Rhabditida</taxon>
        <taxon>Rhabditina</taxon>
        <taxon>Rhabditomorpha</taxon>
        <taxon>Strongyloidea</taxon>
        <taxon>Trichostrongylidae</taxon>
        <taxon>Haemonchus</taxon>
    </lineage>
</organism>
<keyword evidence="1" id="KW-1133">Transmembrane helix</keyword>
<keyword evidence="1" id="KW-0812">Transmembrane</keyword>
<evidence type="ECO:0000256" key="1">
    <source>
        <dbReference type="SAM" id="Phobius"/>
    </source>
</evidence>
<feature type="transmembrane region" description="Helical" evidence="1">
    <location>
        <begin position="58"/>
        <end position="84"/>
    </location>
</feature>
<proteinExistence type="predicted"/>